<keyword evidence="2 3" id="KW-0378">Hydrolase</keyword>
<keyword evidence="1" id="KW-0479">Metal-binding</keyword>
<dbReference type="GO" id="GO:0016788">
    <property type="term" value="F:hydrolase activity, acting on ester bonds"/>
    <property type="evidence" value="ECO:0007669"/>
    <property type="project" value="InterPro"/>
</dbReference>
<dbReference type="CDD" id="cd01310">
    <property type="entry name" value="TatD_DNAse"/>
    <property type="match status" value="1"/>
</dbReference>
<comment type="caution">
    <text evidence="3">The sequence shown here is derived from an EMBL/GenBank/DDBJ whole genome shotgun (WGS) entry which is preliminary data.</text>
</comment>
<dbReference type="PANTHER" id="PTHR46124">
    <property type="entry name" value="D-AMINOACYL-TRNA DEACYLASE"/>
    <property type="match status" value="1"/>
</dbReference>
<sequence>MIDVHCHVDFEQFDEDRDQIIKNAKKNLTAIINSGTSIEGNERALNLSKQNNNFIYPTFGFHPVGSGKISDEDLNLSINQMINHIDDILAIGEVGMDYFYVKNKLERAKQGETFKKFVELANEYKKPLIIHARDCERKAFNIVKEYDNIPSVVFHCYSGSLKTAKKLIDEGYYASISTMICYSKHHQDLFKEIPLENILTETDSPYLAPNREDRNEPSNVKFVVKKLAEIKEESFGYIDKFTEKSAKSVFGI</sequence>
<evidence type="ECO:0000256" key="2">
    <source>
        <dbReference type="ARBA" id="ARBA00022801"/>
    </source>
</evidence>
<dbReference type="EC" id="3.1.-.-" evidence="3"/>
<dbReference type="AlphaFoldDB" id="A0A644T833"/>
<dbReference type="PANTHER" id="PTHR46124:SF2">
    <property type="entry name" value="D-AMINOACYL-TRNA DEACYLASE"/>
    <property type="match status" value="1"/>
</dbReference>
<accession>A0A644T833</accession>
<evidence type="ECO:0000313" key="3">
    <source>
        <dbReference type="EMBL" id="MPL62980.1"/>
    </source>
</evidence>
<dbReference type="NCBIfam" id="TIGR00010">
    <property type="entry name" value="YchF/TatD family DNA exonuclease"/>
    <property type="match status" value="1"/>
</dbReference>
<protein>
    <submittedName>
        <fullName evidence="3">Putative metal-dependent hydrolase YcfH</fullName>
        <ecNumber evidence="3">3.1.-.-</ecNumber>
    </submittedName>
</protein>
<dbReference type="InterPro" id="IPR032466">
    <property type="entry name" value="Metal_Hydrolase"/>
</dbReference>
<dbReference type="PIRSF" id="PIRSF005902">
    <property type="entry name" value="DNase_TatD"/>
    <property type="match status" value="1"/>
</dbReference>
<dbReference type="Pfam" id="PF01026">
    <property type="entry name" value="TatD_DNase"/>
    <property type="match status" value="1"/>
</dbReference>
<gene>
    <name evidence="3" type="primary">ycfH_3</name>
    <name evidence="3" type="ORF">SDC9_08600</name>
</gene>
<name>A0A644T833_9ZZZZ</name>
<dbReference type="SUPFAM" id="SSF51556">
    <property type="entry name" value="Metallo-dependent hydrolases"/>
    <property type="match status" value="1"/>
</dbReference>
<reference evidence="3" key="1">
    <citation type="submission" date="2019-08" db="EMBL/GenBank/DDBJ databases">
        <authorList>
            <person name="Kucharzyk K."/>
            <person name="Murdoch R.W."/>
            <person name="Higgins S."/>
            <person name="Loffler F."/>
        </authorList>
    </citation>
    <scope>NUCLEOTIDE SEQUENCE</scope>
</reference>
<dbReference type="InterPro" id="IPR001130">
    <property type="entry name" value="TatD-like"/>
</dbReference>
<evidence type="ECO:0000256" key="1">
    <source>
        <dbReference type="ARBA" id="ARBA00022723"/>
    </source>
</evidence>
<dbReference type="FunFam" id="3.20.20.140:FF:000005">
    <property type="entry name" value="TatD family hydrolase"/>
    <property type="match status" value="1"/>
</dbReference>
<organism evidence="3">
    <name type="scientific">bioreactor metagenome</name>
    <dbReference type="NCBI Taxonomy" id="1076179"/>
    <lineage>
        <taxon>unclassified sequences</taxon>
        <taxon>metagenomes</taxon>
        <taxon>ecological metagenomes</taxon>
    </lineage>
</organism>
<proteinExistence type="predicted"/>
<dbReference type="EMBL" id="VSSQ01000019">
    <property type="protein sequence ID" value="MPL62980.1"/>
    <property type="molecule type" value="Genomic_DNA"/>
</dbReference>
<dbReference type="GO" id="GO:0046872">
    <property type="term" value="F:metal ion binding"/>
    <property type="evidence" value="ECO:0007669"/>
    <property type="project" value="UniProtKB-KW"/>
</dbReference>
<dbReference type="Gene3D" id="3.20.20.140">
    <property type="entry name" value="Metal-dependent hydrolases"/>
    <property type="match status" value="1"/>
</dbReference>
<dbReference type="InterPro" id="IPR015991">
    <property type="entry name" value="TatD/YcfH-like"/>
</dbReference>
<dbReference type="GO" id="GO:0004536">
    <property type="term" value="F:DNA nuclease activity"/>
    <property type="evidence" value="ECO:0007669"/>
    <property type="project" value="InterPro"/>
</dbReference>